<keyword evidence="4 6" id="KW-0808">Transferase</keyword>
<sequence length="345" mass="38141">MTQPPVGATRPSVGVVVLAWRAEPYLAECVRSVLDSRDVDVRVVLVDNGCEPDDLAAVAPDDRVELLTPGVNTGFAGGCNLGVEKLDTDYVTLVNSDCVLRPDTLALLVAEAARPDVGPVMAGIRLAEPPGLINSAGNPVHLVGLSWAGDMNRPETRTEPFDVTGASGACVMLRRSLWDELGGFDDAYFAYLEDTELSLRSWRRGLPARCVPQAVAVHHYEFSRNSHKMHLLERNRLMMVLTLWSGRALVVLAPLLLTTEVLLTGYAVASGWGKQKVTGWMWLWRHRGHVAERRRQLQAERTRPDPEWMRRLTPNLDPQAIGPAPVVKVANVFFRAYWALARRAL</sequence>
<evidence type="ECO:0000259" key="5">
    <source>
        <dbReference type="Pfam" id="PF00535"/>
    </source>
</evidence>
<dbReference type="SUPFAM" id="SSF53448">
    <property type="entry name" value="Nucleotide-diphospho-sugar transferases"/>
    <property type="match status" value="1"/>
</dbReference>
<dbReference type="InterPro" id="IPR001173">
    <property type="entry name" value="Glyco_trans_2-like"/>
</dbReference>
<dbReference type="Pfam" id="PF00535">
    <property type="entry name" value="Glycos_transf_2"/>
    <property type="match status" value="1"/>
</dbReference>
<dbReference type="EMBL" id="JBHTMB010000006">
    <property type="protein sequence ID" value="MFD1231827.1"/>
    <property type="molecule type" value="Genomic_DNA"/>
</dbReference>
<dbReference type="PANTHER" id="PTHR43179">
    <property type="entry name" value="RHAMNOSYLTRANSFERASE WBBL"/>
    <property type="match status" value="1"/>
</dbReference>
<evidence type="ECO:0000256" key="3">
    <source>
        <dbReference type="ARBA" id="ARBA00022676"/>
    </source>
</evidence>
<evidence type="ECO:0000313" key="6">
    <source>
        <dbReference type="EMBL" id="MFD1231827.1"/>
    </source>
</evidence>
<dbReference type="EC" id="2.4.-.-" evidence="6"/>
<dbReference type="Gene3D" id="3.90.550.10">
    <property type="entry name" value="Spore Coat Polysaccharide Biosynthesis Protein SpsA, Chain A"/>
    <property type="match status" value="1"/>
</dbReference>
<dbReference type="CDD" id="cd04186">
    <property type="entry name" value="GT_2_like_c"/>
    <property type="match status" value="1"/>
</dbReference>
<keyword evidence="3 6" id="KW-0328">Glycosyltransferase</keyword>
<dbReference type="GO" id="GO:0016757">
    <property type="term" value="F:glycosyltransferase activity"/>
    <property type="evidence" value="ECO:0007669"/>
    <property type="project" value="UniProtKB-KW"/>
</dbReference>
<comment type="pathway">
    <text evidence="1">Cell wall biogenesis; cell wall polysaccharide biosynthesis.</text>
</comment>
<evidence type="ECO:0000256" key="1">
    <source>
        <dbReference type="ARBA" id="ARBA00004776"/>
    </source>
</evidence>
<comment type="caution">
    <text evidence="6">The sequence shown here is derived from an EMBL/GenBank/DDBJ whole genome shotgun (WGS) entry which is preliminary data.</text>
</comment>
<accession>A0ABW3V9T0</accession>
<organism evidence="6 7">
    <name type="scientific">Pseudonocardia benzenivorans</name>
    <dbReference type="NCBI Taxonomy" id="228005"/>
    <lineage>
        <taxon>Bacteria</taxon>
        <taxon>Bacillati</taxon>
        <taxon>Actinomycetota</taxon>
        <taxon>Actinomycetes</taxon>
        <taxon>Pseudonocardiales</taxon>
        <taxon>Pseudonocardiaceae</taxon>
        <taxon>Pseudonocardia</taxon>
    </lineage>
</organism>
<dbReference type="InterPro" id="IPR029044">
    <property type="entry name" value="Nucleotide-diphossugar_trans"/>
</dbReference>
<proteinExistence type="inferred from homology"/>
<evidence type="ECO:0000313" key="7">
    <source>
        <dbReference type="Proteomes" id="UP001597182"/>
    </source>
</evidence>
<evidence type="ECO:0000256" key="2">
    <source>
        <dbReference type="ARBA" id="ARBA00006739"/>
    </source>
</evidence>
<reference evidence="7" key="1">
    <citation type="journal article" date="2019" name="Int. J. Syst. Evol. Microbiol.">
        <title>The Global Catalogue of Microorganisms (GCM) 10K type strain sequencing project: providing services to taxonomists for standard genome sequencing and annotation.</title>
        <authorList>
            <consortium name="The Broad Institute Genomics Platform"/>
            <consortium name="The Broad Institute Genome Sequencing Center for Infectious Disease"/>
            <person name="Wu L."/>
            <person name="Ma J."/>
        </authorList>
    </citation>
    <scope>NUCLEOTIDE SEQUENCE [LARGE SCALE GENOMIC DNA]</scope>
    <source>
        <strain evidence="7">CCUG 49018</strain>
    </source>
</reference>
<name>A0ABW3V9T0_9PSEU</name>
<keyword evidence="7" id="KW-1185">Reference proteome</keyword>
<gene>
    <name evidence="6" type="ORF">ACFQ34_00875</name>
</gene>
<protein>
    <submittedName>
        <fullName evidence="6">Glycosyltransferase family 2 protein</fullName>
        <ecNumber evidence="6">2.4.-.-</ecNumber>
    </submittedName>
</protein>
<feature type="domain" description="Glycosyltransferase 2-like" evidence="5">
    <location>
        <begin position="15"/>
        <end position="181"/>
    </location>
</feature>
<comment type="similarity">
    <text evidence="2">Belongs to the glycosyltransferase 2 family.</text>
</comment>
<dbReference type="PANTHER" id="PTHR43179:SF12">
    <property type="entry name" value="GALACTOFURANOSYLTRANSFERASE GLFT2"/>
    <property type="match status" value="1"/>
</dbReference>
<evidence type="ECO:0000256" key="4">
    <source>
        <dbReference type="ARBA" id="ARBA00022679"/>
    </source>
</evidence>
<dbReference type="Proteomes" id="UP001597182">
    <property type="component" value="Unassembled WGS sequence"/>
</dbReference>
<dbReference type="RefSeq" id="WP_013672398.1">
    <property type="nucleotide sequence ID" value="NZ_BAABKS010000080.1"/>
</dbReference>